<keyword evidence="8 10" id="KW-0862">Zinc</keyword>
<dbReference type="PANTHER" id="PTHR46018:SF2">
    <property type="entry name" value="ZINC PHOSPHODIESTERASE ELAC PROTEIN 1"/>
    <property type="match status" value="1"/>
</dbReference>
<gene>
    <name evidence="10" type="primary">rnz</name>
    <name evidence="11" type="ORF">SAMN05421767_10128</name>
</gene>
<dbReference type="NCBIfam" id="NF000801">
    <property type="entry name" value="PRK00055.1-3"/>
    <property type="match status" value="1"/>
</dbReference>
<evidence type="ECO:0000256" key="1">
    <source>
        <dbReference type="ARBA" id="ARBA00011738"/>
    </source>
</evidence>
<comment type="function">
    <text evidence="9 10">Zinc phosphodiesterase, which displays some tRNA 3'-processing endonuclease activity. Probably involved in tRNA maturation, by removing a 3'-trailer from precursor tRNA.</text>
</comment>
<feature type="active site" description="Proton acceptor" evidence="10">
    <location>
        <position position="67"/>
    </location>
</feature>
<evidence type="ECO:0000256" key="7">
    <source>
        <dbReference type="ARBA" id="ARBA00022801"/>
    </source>
</evidence>
<evidence type="ECO:0000256" key="3">
    <source>
        <dbReference type="ARBA" id="ARBA00022694"/>
    </source>
</evidence>
<feature type="binding site" evidence="10">
    <location>
        <position position="68"/>
    </location>
    <ligand>
        <name>Zn(2+)</name>
        <dbReference type="ChEBI" id="CHEBI:29105"/>
        <label>2</label>
        <note>catalytic</note>
    </ligand>
</feature>
<keyword evidence="7 10" id="KW-0378">Hydrolase</keyword>
<evidence type="ECO:0000256" key="9">
    <source>
        <dbReference type="ARBA" id="ARBA00057812"/>
    </source>
</evidence>
<dbReference type="GO" id="GO:0042781">
    <property type="term" value="F:3'-tRNA processing endoribonuclease activity"/>
    <property type="evidence" value="ECO:0007669"/>
    <property type="project" value="UniProtKB-UniRule"/>
</dbReference>
<dbReference type="FunFam" id="3.60.15.10:FF:000002">
    <property type="entry name" value="Ribonuclease Z"/>
    <property type="match status" value="1"/>
</dbReference>
<evidence type="ECO:0000256" key="10">
    <source>
        <dbReference type="HAMAP-Rule" id="MF_01818"/>
    </source>
</evidence>
<proteinExistence type="inferred from homology"/>
<dbReference type="Gene3D" id="3.60.15.10">
    <property type="entry name" value="Ribonuclease Z/Hydroxyacylglutathione hydrolase-like"/>
    <property type="match status" value="1"/>
</dbReference>
<dbReference type="PANTHER" id="PTHR46018">
    <property type="entry name" value="ZINC PHOSPHODIESTERASE ELAC PROTEIN 1"/>
    <property type="match status" value="1"/>
</dbReference>
<evidence type="ECO:0000256" key="2">
    <source>
        <dbReference type="ARBA" id="ARBA00012477"/>
    </source>
</evidence>
<feature type="binding site" evidence="10">
    <location>
        <position position="141"/>
    </location>
    <ligand>
        <name>Zn(2+)</name>
        <dbReference type="ChEBI" id="CHEBI:29105"/>
        <label>1</label>
        <note>catalytic</note>
    </ligand>
</feature>
<feature type="binding site" evidence="10">
    <location>
        <position position="212"/>
    </location>
    <ligand>
        <name>Zn(2+)</name>
        <dbReference type="ChEBI" id="CHEBI:29105"/>
        <label>2</label>
        <note>catalytic</note>
    </ligand>
</feature>
<dbReference type="RefSeq" id="WP_089745409.1">
    <property type="nucleotide sequence ID" value="NZ_FOGF01000001.1"/>
</dbReference>
<evidence type="ECO:0000256" key="6">
    <source>
        <dbReference type="ARBA" id="ARBA00022759"/>
    </source>
</evidence>
<reference evidence="11 12" key="1">
    <citation type="submission" date="2016-10" db="EMBL/GenBank/DDBJ databases">
        <authorList>
            <person name="de Groot N.N."/>
        </authorList>
    </citation>
    <scope>NUCLEOTIDE SEQUENCE [LARGE SCALE GENOMIC DNA]</scope>
    <source>
        <strain evidence="11 12">DSM 15827</strain>
    </source>
</reference>
<dbReference type="GO" id="GO:0042802">
    <property type="term" value="F:identical protein binding"/>
    <property type="evidence" value="ECO:0007669"/>
    <property type="project" value="UniProtKB-ARBA"/>
</dbReference>
<dbReference type="EC" id="3.1.26.11" evidence="2 10"/>
<dbReference type="AlphaFoldDB" id="A0A1H9GRM3"/>
<dbReference type="EMBL" id="FOGF01000001">
    <property type="protein sequence ID" value="SEQ52756.1"/>
    <property type="molecule type" value="Genomic_DNA"/>
</dbReference>
<protein>
    <recommendedName>
        <fullName evidence="2 10">Ribonuclease Z</fullName>
        <shortName evidence="10">RNase Z</shortName>
        <ecNumber evidence="2 10">3.1.26.11</ecNumber>
    </recommendedName>
    <alternativeName>
        <fullName evidence="10">tRNA 3 endonuclease</fullName>
    </alternativeName>
    <alternativeName>
        <fullName evidence="10">tRNase Z</fullName>
    </alternativeName>
</protein>
<dbReference type="STRING" id="137733.SAMN05421767_10128"/>
<evidence type="ECO:0000313" key="11">
    <source>
        <dbReference type="EMBL" id="SEQ52756.1"/>
    </source>
</evidence>
<sequence>MEIQFLGTGAGVPSKMRNVSSIALKLLDELNEVWMFDCGEATQQQILETTIRPRKVKKIFISHLHGDHIFGLPGFLSSRSFQGGEDEVMVFGPKGIKLFIETSLKVSQSKLSYPIKYVEIEETGLIFENKKFKVYTEKLDHGITSYGYRVVEKDLPGELQADKLRELGVPNGPLFGKLKRGETIQLENGLEINGKDYISNPVKGRIVAIFGDTRATPSEKILAQDADVIVHESTFEAGEGRMARRYFHSTTHDAARLAKSCHAKQLYLTHISSRYVGNSLKMLEAEAREIFPNSKVVKDFDNFVIPLK</sequence>
<accession>A0A1H9GRM3</accession>
<dbReference type="GO" id="GO:0008270">
    <property type="term" value="F:zinc ion binding"/>
    <property type="evidence" value="ECO:0007669"/>
    <property type="project" value="UniProtKB-UniRule"/>
</dbReference>
<comment type="cofactor">
    <cofactor evidence="10">
        <name>Zn(2+)</name>
        <dbReference type="ChEBI" id="CHEBI:29105"/>
    </cofactor>
    <text evidence="10">Binds 2 Zn(2+) ions.</text>
</comment>
<keyword evidence="5 10" id="KW-0479">Metal-binding</keyword>
<dbReference type="SUPFAM" id="SSF56281">
    <property type="entry name" value="Metallo-hydrolase/oxidoreductase"/>
    <property type="match status" value="1"/>
</dbReference>
<dbReference type="NCBIfam" id="TIGR02651">
    <property type="entry name" value="RNase_Z"/>
    <property type="match status" value="1"/>
</dbReference>
<feature type="binding site" evidence="10">
    <location>
        <position position="63"/>
    </location>
    <ligand>
        <name>Zn(2+)</name>
        <dbReference type="ChEBI" id="CHEBI:29105"/>
        <label>1</label>
        <note>catalytic</note>
    </ligand>
</feature>
<dbReference type="InterPro" id="IPR036866">
    <property type="entry name" value="RibonucZ/Hydroxyglut_hydro"/>
</dbReference>
<keyword evidence="6 10" id="KW-0255">Endonuclease</keyword>
<feature type="binding site" evidence="10">
    <location>
        <position position="67"/>
    </location>
    <ligand>
        <name>Zn(2+)</name>
        <dbReference type="ChEBI" id="CHEBI:29105"/>
        <label>2</label>
        <note>catalytic</note>
    </ligand>
</feature>
<keyword evidence="3 10" id="KW-0819">tRNA processing</keyword>
<dbReference type="OrthoDB" id="9800940at2"/>
<comment type="subunit">
    <text evidence="1 10">Homodimer.</text>
</comment>
<comment type="catalytic activity">
    <reaction evidence="10">
        <text>Endonucleolytic cleavage of RNA, removing extra 3' nucleotides from tRNA precursor, generating 3' termini of tRNAs. A 3'-hydroxy group is left at the tRNA terminus and a 5'-phosphoryl group is left at the trailer molecule.</text>
        <dbReference type="EC" id="3.1.26.11"/>
    </reaction>
</comment>
<evidence type="ECO:0000256" key="8">
    <source>
        <dbReference type="ARBA" id="ARBA00022833"/>
    </source>
</evidence>
<organism evidence="11 12">
    <name type="scientific">Granulicatella balaenopterae</name>
    <dbReference type="NCBI Taxonomy" id="137733"/>
    <lineage>
        <taxon>Bacteria</taxon>
        <taxon>Bacillati</taxon>
        <taxon>Bacillota</taxon>
        <taxon>Bacilli</taxon>
        <taxon>Lactobacillales</taxon>
        <taxon>Carnobacteriaceae</taxon>
        <taxon>Granulicatella</taxon>
    </lineage>
</organism>
<keyword evidence="12" id="KW-1185">Reference proteome</keyword>
<dbReference type="Proteomes" id="UP000198556">
    <property type="component" value="Unassembled WGS sequence"/>
</dbReference>
<dbReference type="HAMAP" id="MF_01818">
    <property type="entry name" value="RNase_Z_BN"/>
    <property type="match status" value="1"/>
</dbReference>
<evidence type="ECO:0000313" key="12">
    <source>
        <dbReference type="Proteomes" id="UP000198556"/>
    </source>
</evidence>
<dbReference type="Pfam" id="PF23023">
    <property type="entry name" value="Anti-Pycsar_Apyc1"/>
    <property type="match status" value="1"/>
</dbReference>
<feature type="binding site" evidence="10">
    <location>
        <position position="270"/>
    </location>
    <ligand>
        <name>Zn(2+)</name>
        <dbReference type="ChEBI" id="CHEBI:29105"/>
        <label>2</label>
        <note>catalytic</note>
    </ligand>
</feature>
<evidence type="ECO:0000256" key="5">
    <source>
        <dbReference type="ARBA" id="ARBA00022723"/>
    </source>
</evidence>
<feature type="binding site" evidence="10">
    <location>
        <position position="212"/>
    </location>
    <ligand>
        <name>Zn(2+)</name>
        <dbReference type="ChEBI" id="CHEBI:29105"/>
        <label>1</label>
        <note>catalytic</note>
    </ligand>
</feature>
<keyword evidence="4 10" id="KW-0540">Nuclease</keyword>
<name>A0A1H9GRM3_9LACT</name>
<evidence type="ECO:0000256" key="4">
    <source>
        <dbReference type="ARBA" id="ARBA00022722"/>
    </source>
</evidence>
<dbReference type="CDD" id="cd07717">
    <property type="entry name" value="RNaseZ_ZiPD-like_MBL-fold"/>
    <property type="match status" value="1"/>
</dbReference>
<feature type="binding site" evidence="10">
    <location>
        <position position="65"/>
    </location>
    <ligand>
        <name>Zn(2+)</name>
        <dbReference type="ChEBI" id="CHEBI:29105"/>
        <label>1</label>
        <note>catalytic</note>
    </ligand>
</feature>
<comment type="similarity">
    <text evidence="10">Belongs to the RNase Z family.</text>
</comment>
<dbReference type="InterPro" id="IPR013471">
    <property type="entry name" value="RNase_Z/BN"/>
</dbReference>